<protein>
    <submittedName>
        <fullName evidence="4">T9SS type A sorting domain-containing protein</fullName>
    </submittedName>
</protein>
<dbReference type="RefSeq" id="WP_168137253.1">
    <property type="nucleotide sequence ID" value="NZ_JAAVJR010000002.1"/>
</dbReference>
<proteinExistence type="predicted"/>
<organism evidence="4 5">
    <name type="scientific">Salinimicrobium oceani</name>
    <dbReference type="NCBI Taxonomy" id="2722702"/>
    <lineage>
        <taxon>Bacteria</taxon>
        <taxon>Pseudomonadati</taxon>
        <taxon>Bacteroidota</taxon>
        <taxon>Flavobacteriia</taxon>
        <taxon>Flavobacteriales</taxon>
        <taxon>Flavobacteriaceae</taxon>
        <taxon>Salinimicrobium</taxon>
    </lineage>
</organism>
<accession>A0ABX1CVZ8</accession>
<dbReference type="Proteomes" id="UP000703674">
    <property type="component" value="Unassembled WGS sequence"/>
</dbReference>
<evidence type="ECO:0000256" key="2">
    <source>
        <dbReference type="ARBA" id="ARBA00022837"/>
    </source>
</evidence>
<keyword evidence="1" id="KW-0732">Signal</keyword>
<dbReference type="PANTHER" id="PTHR10199">
    <property type="entry name" value="THROMBOSPONDIN"/>
    <property type="match status" value="1"/>
</dbReference>
<dbReference type="Gene3D" id="4.10.1080.10">
    <property type="entry name" value="TSP type-3 repeat"/>
    <property type="match status" value="1"/>
</dbReference>
<keyword evidence="5" id="KW-1185">Reference proteome</keyword>
<dbReference type="Pfam" id="PF18962">
    <property type="entry name" value="Por_Secre_tail"/>
    <property type="match status" value="1"/>
</dbReference>
<keyword evidence="2" id="KW-0106">Calcium</keyword>
<dbReference type="NCBIfam" id="TIGR04183">
    <property type="entry name" value="Por_Secre_tail"/>
    <property type="match status" value="1"/>
</dbReference>
<dbReference type="EMBL" id="JAAVJR010000002">
    <property type="protein sequence ID" value="NJW52095.1"/>
    <property type="molecule type" value="Genomic_DNA"/>
</dbReference>
<reference evidence="4 5" key="1">
    <citation type="submission" date="2020-03" db="EMBL/GenBank/DDBJ databases">
        <title>Salinimicrobium sp. nov, isolated from SCS.</title>
        <authorList>
            <person name="Cao W.R."/>
        </authorList>
    </citation>
    <scope>NUCLEOTIDE SEQUENCE [LARGE SCALE GENOMIC DNA]</scope>
    <source>
        <strain evidence="5">J15B91</strain>
    </source>
</reference>
<evidence type="ECO:0000313" key="4">
    <source>
        <dbReference type="EMBL" id="NJW52095.1"/>
    </source>
</evidence>
<comment type="caution">
    <text evidence="4">The sequence shown here is derived from an EMBL/GenBank/DDBJ whole genome shotgun (WGS) entry which is preliminary data.</text>
</comment>
<gene>
    <name evidence="4" type="ORF">HC175_04115</name>
</gene>
<evidence type="ECO:0000256" key="1">
    <source>
        <dbReference type="ARBA" id="ARBA00022729"/>
    </source>
</evidence>
<dbReference type="InterPro" id="IPR003367">
    <property type="entry name" value="Thrombospondin_3-like_rpt"/>
</dbReference>
<dbReference type="InterPro" id="IPR026444">
    <property type="entry name" value="Secre_tail"/>
</dbReference>
<dbReference type="SUPFAM" id="SSF103647">
    <property type="entry name" value="TSP type-3 repeat"/>
    <property type="match status" value="1"/>
</dbReference>
<dbReference type="Pfam" id="PF02412">
    <property type="entry name" value="TSP_3"/>
    <property type="match status" value="2"/>
</dbReference>
<dbReference type="InterPro" id="IPR028974">
    <property type="entry name" value="TSP_type-3_rpt"/>
</dbReference>
<evidence type="ECO:0000259" key="3">
    <source>
        <dbReference type="Pfam" id="PF18962"/>
    </source>
</evidence>
<sequence>MMKRLHFLSLFLFWGIFTGYSQSNLPDVWDFGATQLEESQFNNQLSEDIINSWYDASITPGTAGINLPNFTAGDLSFTGGGSDRLRTSNTNLTRYDENIDEHEDFKGRVYINSSGATGRYFSLVLDTYDEVTIFALTQNGTGNIHFQNAADPELQDDIVAVGEEITELSFTAKTAGTYRIYDDTDKPSYFRIVRQSATFATVSGTVDVAAASDIPSEYSFVFTNENGDSWTTSASEGTYTIDLPAGYTYDITLEGAEGYSIAGSTNLEVTENTSLNLAVQKDGATGNGLPDVWDFGATQLDDTQFNNQLSEDIINSWYDASIAPGTSGINLPDFTAGDLSFTGGGSDRLRTSNTNLTRYDENIDEHEDFKGRVYINSSGATGRYFSLTLDAYDEVTVFALTQNGTGNIHFVNAANPELQDDVVAVGEEITELTFTAKSAGTYHIYDDTDKPSYFRIVRQSATFATVSGNVDVAAASDIPSGYSIVFTNENGDSWSTSASEGTYTIELPAGYTYDIALEGADGYSITGSDNLEVTENTALNLLVQKDGATGNGLPDVWDFGATQLDQAQFNNQLTVEVINSWYDAAIAPGTSGINLPDFTAGDLSFTGGGSDRLRTSNTSLTRYDENIDEYEDFKGRVYINSSGATGRYFSLQLNEDDEVTLWTLSQNGNGNIHFENVTDPDLQNDVVAVGEELSEVKFMAKATGTYHIYDDTDKPSYFRIVRKSATYTTVTGDVNVAEAEGLPSDYKIVFTNELGKTWKLALADGGSYSVVLPVGYQYEVSLEGAEGYSIGSNESLEVSEDTSAFNISIVKDLVYVEGLPDVWDFGATLLDESQYNNMLNEARINSWYDESITPGSAGNTLPDFTAGDLNFTGGGSDRLRTSNTNLTRYDENIDDYEDYKGRVYINSRGATNRFMSLELQEDDKVTLWVLGQDGNGELHFENVANPELQNDVVSVGGELQEVNFVARATGTYHIYDTADKPSYFRIIRKSATYGALSGNVDLTDAPGIPDDYSLVFSIEEGKTWNVVPTDGAYQAELPMDFEYHISLAGADGYVISNGASLNFNGDTATHDITVEKVEIYTVTGSVLGLGEKISDLSLTFTPAPGTDALYVPQPVIDTDAGTYTVKLEPGVQYSIESEGVEGYFIPDNTLEITEETTADIIFEAEPLGPYGDIDEDGVLNGEDNCMSTPNPDQADVNENGVGDVCEDDDEDGIINYEDNCPDTPEGAVVDVFGCEVFSLAADNFSLSVQEVSCNGTGDGAINISAANLDYTYNVSVVGAAAGSAVLSASNDFSASLEGLPAGSYRVCVTVEGNDSYEQCFSVTIEGPTPLAAYSTVNYANNTMSLSLDGASQYTIELNGKVITTSNSKVVLELKTGMNRFSVTTDSECQGSYQDEVFLSEEVVLYPNPTMGDLRAYINGIDGEINVSIMDTRGQKYMSKKMDIPSNRIIELNLTEYREGVYFLLLKSASVNKTLKVIKS</sequence>
<name>A0ABX1CVZ8_9FLAO</name>
<feature type="domain" description="Secretion system C-terminal sorting" evidence="3">
    <location>
        <begin position="1404"/>
        <end position="1477"/>
    </location>
</feature>
<evidence type="ECO:0000313" key="5">
    <source>
        <dbReference type="Proteomes" id="UP000703674"/>
    </source>
</evidence>